<dbReference type="AlphaFoldDB" id="A0A1H7VYB2"/>
<reference evidence="3 4" key="1">
    <citation type="submission" date="2016-10" db="EMBL/GenBank/DDBJ databases">
        <authorList>
            <person name="de Groot N.N."/>
        </authorList>
    </citation>
    <scope>NUCLEOTIDE SEQUENCE [LARGE SCALE GENOMIC DNA]</scope>
    <source>
        <strain evidence="3 4">DSM 25232</strain>
    </source>
</reference>
<feature type="coiled-coil region" evidence="1">
    <location>
        <begin position="88"/>
        <end position="122"/>
    </location>
</feature>
<keyword evidence="2" id="KW-0472">Membrane</keyword>
<proteinExistence type="predicted"/>
<dbReference type="EMBL" id="FOAB01000009">
    <property type="protein sequence ID" value="SEM13765.1"/>
    <property type="molecule type" value="Genomic_DNA"/>
</dbReference>
<evidence type="ECO:0000313" key="3">
    <source>
        <dbReference type="EMBL" id="SEM13765.1"/>
    </source>
</evidence>
<sequence>MRIVLISIAALASLLGIIMAILPFGTIGVLPGIVALLAGFGAFYISKKKQKPQKLSLMFLTIGVLIIVASGSKSLWVKDEIAVDTEFQQKEEQSKEEAIEELKEIESELEEIEGDLEEIESE</sequence>
<gene>
    <name evidence="3" type="ORF">SAMN04487910_4245</name>
</gene>
<evidence type="ECO:0000313" key="4">
    <source>
        <dbReference type="Proteomes" id="UP000198521"/>
    </source>
</evidence>
<organism evidence="3 4">
    <name type="scientific">Aquimarina amphilecti</name>
    <dbReference type="NCBI Taxonomy" id="1038014"/>
    <lineage>
        <taxon>Bacteria</taxon>
        <taxon>Pseudomonadati</taxon>
        <taxon>Bacteroidota</taxon>
        <taxon>Flavobacteriia</taxon>
        <taxon>Flavobacteriales</taxon>
        <taxon>Flavobacteriaceae</taxon>
        <taxon>Aquimarina</taxon>
    </lineage>
</organism>
<keyword evidence="2" id="KW-0812">Transmembrane</keyword>
<keyword evidence="2" id="KW-1133">Transmembrane helix</keyword>
<evidence type="ECO:0000256" key="1">
    <source>
        <dbReference type="SAM" id="Coils"/>
    </source>
</evidence>
<dbReference type="Proteomes" id="UP000198521">
    <property type="component" value="Unassembled WGS sequence"/>
</dbReference>
<protein>
    <submittedName>
        <fullName evidence="3">Uncharacterized protein</fullName>
    </submittedName>
</protein>
<dbReference type="RefSeq" id="WP_091412097.1">
    <property type="nucleotide sequence ID" value="NZ_FOAB01000009.1"/>
</dbReference>
<keyword evidence="4" id="KW-1185">Reference proteome</keyword>
<accession>A0A1H7VYB2</accession>
<evidence type="ECO:0000256" key="2">
    <source>
        <dbReference type="SAM" id="Phobius"/>
    </source>
</evidence>
<feature type="transmembrane region" description="Helical" evidence="2">
    <location>
        <begin position="26"/>
        <end position="45"/>
    </location>
</feature>
<name>A0A1H7VYB2_AQUAM</name>
<keyword evidence="1" id="KW-0175">Coiled coil</keyword>
<dbReference type="STRING" id="1038014.SAMN04487910_4245"/>
<feature type="transmembrane region" description="Helical" evidence="2">
    <location>
        <begin position="57"/>
        <end position="76"/>
    </location>
</feature>